<keyword evidence="2" id="KW-1185">Reference proteome</keyword>
<dbReference type="Pfam" id="PF11185">
    <property type="entry name" value="DUF2971"/>
    <property type="match status" value="1"/>
</dbReference>
<evidence type="ECO:0000313" key="1">
    <source>
        <dbReference type="EMBL" id="MFD0766675.1"/>
    </source>
</evidence>
<accession>A0ABW2ZK85</accession>
<dbReference type="Proteomes" id="UP001597073">
    <property type="component" value="Unassembled WGS sequence"/>
</dbReference>
<gene>
    <name evidence="1" type="ORF">ACFQZI_17570</name>
</gene>
<organism evidence="1 2">
    <name type="scientific">Mucilaginibacter lutimaris</name>
    <dbReference type="NCBI Taxonomy" id="931629"/>
    <lineage>
        <taxon>Bacteria</taxon>
        <taxon>Pseudomonadati</taxon>
        <taxon>Bacteroidota</taxon>
        <taxon>Sphingobacteriia</taxon>
        <taxon>Sphingobacteriales</taxon>
        <taxon>Sphingobacteriaceae</taxon>
        <taxon>Mucilaginibacter</taxon>
    </lineage>
</organism>
<evidence type="ECO:0000313" key="2">
    <source>
        <dbReference type="Proteomes" id="UP001597073"/>
    </source>
</evidence>
<dbReference type="InterPro" id="IPR021352">
    <property type="entry name" value="DUF2971"/>
</dbReference>
<proteinExistence type="predicted"/>
<dbReference type="EMBL" id="JBHTIA010000012">
    <property type="protein sequence ID" value="MFD0766675.1"/>
    <property type="molecule type" value="Genomic_DNA"/>
</dbReference>
<dbReference type="RefSeq" id="WP_377144808.1">
    <property type="nucleotide sequence ID" value="NZ_JBHTIA010000012.1"/>
</dbReference>
<sequence length="222" mass="25101">MGFEFIDSIDQIIHASGLNGLIVSSSFSQEEDVLSQWRAYADDGKGYVIGFKASDMTKMAVRPLEVLYDEKLQIQELTALIRAFHHVESKESEKFGNDFFRTCHNIAFDLAAFINPAFNEEKEIRLVHLLNFEQSNDFMKLKDIGGHAFGKKKSPETIQFRTRGYGILPFIDIDFSNEGKVNPIKEVVIGPKNQMLPTAISVFLETIGIGKVKIKRSTASYR</sequence>
<protein>
    <submittedName>
        <fullName evidence="1">DUF2971 domain-containing protein</fullName>
    </submittedName>
</protein>
<reference evidence="2" key="1">
    <citation type="journal article" date="2019" name="Int. J. Syst. Evol. Microbiol.">
        <title>The Global Catalogue of Microorganisms (GCM) 10K type strain sequencing project: providing services to taxonomists for standard genome sequencing and annotation.</title>
        <authorList>
            <consortium name="The Broad Institute Genomics Platform"/>
            <consortium name="The Broad Institute Genome Sequencing Center for Infectious Disease"/>
            <person name="Wu L."/>
            <person name="Ma J."/>
        </authorList>
    </citation>
    <scope>NUCLEOTIDE SEQUENCE [LARGE SCALE GENOMIC DNA]</scope>
    <source>
        <strain evidence="2">CCUG 60742</strain>
    </source>
</reference>
<comment type="caution">
    <text evidence="1">The sequence shown here is derived from an EMBL/GenBank/DDBJ whole genome shotgun (WGS) entry which is preliminary data.</text>
</comment>
<name>A0ABW2ZK85_9SPHI</name>